<dbReference type="AlphaFoldDB" id="A0A1I3UAY9"/>
<evidence type="ECO:0000256" key="2">
    <source>
        <dbReference type="ARBA" id="ARBA00023125"/>
    </source>
</evidence>
<evidence type="ECO:0000313" key="6">
    <source>
        <dbReference type="EMBL" id="SFJ79893.1"/>
    </source>
</evidence>
<evidence type="ECO:0000256" key="1">
    <source>
        <dbReference type="ARBA" id="ARBA00023015"/>
    </source>
</evidence>
<keyword evidence="3" id="KW-0804">Transcription</keyword>
<dbReference type="InterPro" id="IPR036271">
    <property type="entry name" value="Tet_transcr_reg_TetR-rel_C_sf"/>
</dbReference>
<dbReference type="SUPFAM" id="SSF48498">
    <property type="entry name" value="Tetracyclin repressor-like, C-terminal domain"/>
    <property type="match status" value="1"/>
</dbReference>
<evidence type="ECO:0000259" key="5">
    <source>
        <dbReference type="PROSITE" id="PS50977"/>
    </source>
</evidence>
<dbReference type="OrthoDB" id="3249at2"/>
<dbReference type="PRINTS" id="PR00455">
    <property type="entry name" value="HTHTETR"/>
</dbReference>
<feature type="DNA-binding region" description="H-T-H motif" evidence="4">
    <location>
        <begin position="31"/>
        <end position="50"/>
    </location>
</feature>
<dbReference type="PROSITE" id="PS50977">
    <property type="entry name" value="HTH_TETR_2"/>
    <property type="match status" value="1"/>
</dbReference>
<proteinExistence type="predicted"/>
<dbReference type="Proteomes" id="UP000198635">
    <property type="component" value="Unassembled WGS sequence"/>
</dbReference>
<gene>
    <name evidence="6" type="ORF">SAMN04488082_10786</name>
</gene>
<dbReference type="PANTHER" id="PTHR30055">
    <property type="entry name" value="HTH-TYPE TRANSCRIPTIONAL REGULATOR RUTR"/>
    <property type="match status" value="1"/>
</dbReference>
<dbReference type="EMBL" id="FORX01000007">
    <property type="protein sequence ID" value="SFJ79893.1"/>
    <property type="molecule type" value="Genomic_DNA"/>
</dbReference>
<accession>A0A1I3UAY9</accession>
<dbReference type="GO" id="GO:0000976">
    <property type="term" value="F:transcription cis-regulatory region binding"/>
    <property type="evidence" value="ECO:0007669"/>
    <property type="project" value="TreeGrafter"/>
</dbReference>
<evidence type="ECO:0000313" key="7">
    <source>
        <dbReference type="Proteomes" id="UP000198635"/>
    </source>
</evidence>
<dbReference type="Gene3D" id="1.10.357.10">
    <property type="entry name" value="Tetracycline Repressor, domain 2"/>
    <property type="match status" value="1"/>
</dbReference>
<organism evidence="6 7">
    <name type="scientific">Desulfomicrobium apsheronum</name>
    <dbReference type="NCBI Taxonomy" id="52560"/>
    <lineage>
        <taxon>Bacteria</taxon>
        <taxon>Pseudomonadati</taxon>
        <taxon>Thermodesulfobacteriota</taxon>
        <taxon>Desulfovibrionia</taxon>
        <taxon>Desulfovibrionales</taxon>
        <taxon>Desulfomicrobiaceae</taxon>
        <taxon>Desulfomicrobium</taxon>
    </lineage>
</organism>
<dbReference type="PANTHER" id="PTHR30055:SF240">
    <property type="entry name" value="HTH-TYPE TRANSCRIPTIONAL REGULATOR ACRR"/>
    <property type="match status" value="1"/>
</dbReference>
<keyword evidence="7" id="KW-1185">Reference proteome</keyword>
<sequence length="198" mass="22154">MAKRLTTIIRREQIAEAALTLVADQGVGALTARNVARAVGVTAPALYRHFPGGKADILASVLDLLDDVKAEGIRQAFKEPSPALTKLRRCYDLHISVVERYRALPNLVLSDALWSDETHLRERLLKNHQRHQSEVAGIIRQGQTDGEIRDDIDADEIFVQFLGQFLTIAILYSRRGDMIDPKTQAEANWKMFVRGVSP</sequence>
<feature type="domain" description="HTH tetR-type" evidence="5">
    <location>
        <begin position="8"/>
        <end position="68"/>
    </location>
</feature>
<protein>
    <submittedName>
        <fullName evidence="6">Transcriptional regulator, TetR family</fullName>
    </submittedName>
</protein>
<keyword evidence="2 4" id="KW-0238">DNA-binding</keyword>
<dbReference type="SUPFAM" id="SSF46689">
    <property type="entry name" value="Homeodomain-like"/>
    <property type="match status" value="1"/>
</dbReference>
<evidence type="ECO:0000256" key="3">
    <source>
        <dbReference type="ARBA" id="ARBA00023163"/>
    </source>
</evidence>
<keyword evidence="1" id="KW-0805">Transcription regulation</keyword>
<name>A0A1I3UAY9_9BACT</name>
<dbReference type="Pfam" id="PF00440">
    <property type="entry name" value="TetR_N"/>
    <property type="match status" value="1"/>
</dbReference>
<dbReference type="InterPro" id="IPR009057">
    <property type="entry name" value="Homeodomain-like_sf"/>
</dbReference>
<dbReference type="InterPro" id="IPR050109">
    <property type="entry name" value="HTH-type_TetR-like_transc_reg"/>
</dbReference>
<dbReference type="InterPro" id="IPR001647">
    <property type="entry name" value="HTH_TetR"/>
</dbReference>
<reference evidence="7" key="1">
    <citation type="submission" date="2016-10" db="EMBL/GenBank/DDBJ databases">
        <authorList>
            <person name="Varghese N."/>
            <person name="Submissions S."/>
        </authorList>
    </citation>
    <scope>NUCLEOTIDE SEQUENCE [LARGE SCALE GENOMIC DNA]</scope>
    <source>
        <strain evidence="7">DSM 5918</strain>
    </source>
</reference>
<dbReference type="STRING" id="52560.SAMN04488082_10786"/>
<dbReference type="GO" id="GO:0003700">
    <property type="term" value="F:DNA-binding transcription factor activity"/>
    <property type="evidence" value="ECO:0007669"/>
    <property type="project" value="TreeGrafter"/>
</dbReference>
<evidence type="ECO:0000256" key="4">
    <source>
        <dbReference type="PROSITE-ProRule" id="PRU00335"/>
    </source>
</evidence>
<dbReference type="RefSeq" id="WP_092374326.1">
    <property type="nucleotide sequence ID" value="NZ_FORX01000007.1"/>
</dbReference>